<protein>
    <submittedName>
        <fullName evidence="1">Uncharacterized protein</fullName>
    </submittedName>
</protein>
<name>X1EFY8_9ZZZZ</name>
<dbReference type="EMBL" id="BARU01000294">
    <property type="protein sequence ID" value="GAH19260.1"/>
    <property type="molecule type" value="Genomic_DNA"/>
</dbReference>
<comment type="caution">
    <text evidence="1">The sequence shown here is derived from an EMBL/GenBank/DDBJ whole genome shotgun (WGS) entry which is preliminary data.</text>
</comment>
<evidence type="ECO:0000313" key="1">
    <source>
        <dbReference type="EMBL" id="GAH19260.1"/>
    </source>
</evidence>
<organism evidence="1">
    <name type="scientific">marine sediment metagenome</name>
    <dbReference type="NCBI Taxonomy" id="412755"/>
    <lineage>
        <taxon>unclassified sequences</taxon>
        <taxon>metagenomes</taxon>
        <taxon>ecological metagenomes</taxon>
    </lineage>
</organism>
<proteinExistence type="predicted"/>
<sequence length="44" mass="5058">MPERINCSYGKIGDKSGIVEMRFDANTWTSRKEGDIIVVRRKEA</sequence>
<dbReference type="AlphaFoldDB" id="X1EFY8"/>
<reference evidence="1" key="1">
    <citation type="journal article" date="2014" name="Front. Microbiol.">
        <title>High frequency of phylogenetically diverse reductive dehalogenase-homologous genes in deep subseafloor sedimentary metagenomes.</title>
        <authorList>
            <person name="Kawai M."/>
            <person name="Futagami T."/>
            <person name="Toyoda A."/>
            <person name="Takaki Y."/>
            <person name="Nishi S."/>
            <person name="Hori S."/>
            <person name="Arai W."/>
            <person name="Tsubouchi T."/>
            <person name="Morono Y."/>
            <person name="Uchiyama I."/>
            <person name="Ito T."/>
            <person name="Fujiyama A."/>
            <person name="Inagaki F."/>
            <person name="Takami H."/>
        </authorList>
    </citation>
    <scope>NUCLEOTIDE SEQUENCE</scope>
    <source>
        <strain evidence="1">Expedition CK06-06</strain>
    </source>
</reference>
<gene>
    <name evidence="1" type="ORF">S03H2_01089</name>
</gene>
<accession>X1EFY8</accession>